<dbReference type="SUPFAM" id="SSF53187">
    <property type="entry name" value="Zn-dependent exopeptidases"/>
    <property type="match status" value="1"/>
</dbReference>
<dbReference type="InterPro" id="IPR002933">
    <property type="entry name" value="Peptidase_M20"/>
</dbReference>
<keyword evidence="5" id="KW-1185">Reference proteome</keyword>
<sequence length="411" mass="44998">MKMQQISEQIEACRDELIALRRDFHRHPELGFEEHRTARTIEAYLQDLGMRTQRFAKTGVVALLEGSGPGPVLMLRADMDALPVTEENEVEYRSRNPGVMHACGHDAHMAMLLVAAKILSQHTDAFAGTIKFVFQPNEEIAGALCMIEEGVLDSPMVDAVMGLHVWTPVPSGRIGITAGPVMGGLDVFKMTIFGKGGHTGVPEDAVDPIAAAANLIQTVQMIQTREISNLKSTIIMFGRICGGTKSNIIPDQVELEGSIRFLYKGGPDSEEQPTERFVRIAEQVCRTHRCTCNIEIVHENVPLINDLRMATIARKTAADVFGHQAAVIDNVTMASEDFSEFSERVPGVFMFLGTGNAQKGTTVSHHNPRFDIDEDVLPNGVAMHVHGALNYFNATDNGKGGERTAQHSSDR</sequence>
<dbReference type="SUPFAM" id="SSF55031">
    <property type="entry name" value="Bacterial exopeptidase dimerisation domain"/>
    <property type="match status" value="1"/>
</dbReference>
<dbReference type="Pfam" id="PF07687">
    <property type="entry name" value="M20_dimer"/>
    <property type="match status" value="1"/>
</dbReference>
<dbReference type="Proteomes" id="UP000427769">
    <property type="component" value="Chromosome"/>
</dbReference>
<dbReference type="EMBL" id="AP021875">
    <property type="protein sequence ID" value="BBO73967.1"/>
    <property type="molecule type" value="Genomic_DNA"/>
</dbReference>
<dbReference type="AlphaFoldDB" id="A0A5K7ZCI1"/>
<dbReference type="InterPro" id="IPR017439">
    <property type="entry name" value="Amidohydrolase"/>
</dbReference>
<keyword evidence="2" id="KW-0464">Manganese</keyword>
<dbReference type="PIRSF" id="PIRSF005962">
    <property type="entry name" value="Pept_M20D_amidohydro"/>
    <property type="match status" value="1"/>
</dbReference>
<keyword evidence="1" id="KW-0378">Hydrolase</keyword>
<dbReference type="Gene3D" id="3.40.630.10">
    <property type="entry name" value="Zn peptidases"/>
    <property type="match status" value="1"/>
</dbReference>
<proteinExistence type="predicted"/>
<dbReference type="InterPro" id="IPR036264">
    <property type="entry name" value="Bact_exopeptidase_dim_dom"/>
</dbReference>
<feature type="binding site" evidence="2">
    <location>
        <position position="366"/>
    </location>
    <ligand>
        <name>Mn(2+)</name>
        <dbReference type="ChEBI" id="CHEBI:29035"/>
        <label>2</label>
    </ligand>
</feature>
<evidence type="ECO:0000259" key="3">
    <source>
        <dbReference type="Pfam" id="PF07687"/>
    </source>
</evidence>
<feature type="binding site" evidence="2">
    <location>
        <position position="105"/>
    </location>
    <ligand>
        <name>Mn(2+)</name>
        <dbReference type="ChEBI" id="CHEBI:29035"/>
        <label>2</label>
    </ligand>
</feature>
<dbReference type="NCBIfam" id="TIGR01891">
    <property type="entry name" value="amidohydrolases"/>
    <property type="match status" value="1"/>
</dbReference>
<dbReference type="PANTHER" id="PTHR11014:SF63">
    <property type="entry name" value="METALLOPEPTIDASE, PUTATIVE (AFU_ORTHOLOGUE AFUA_6G09600)-RELATED"/>
    <property type="match status" value="1"/>
</dbReference>
<dbReference type="KEGG" id="dwd:DSCW_13840"/>
<feature type="binding site" evidence="2">
    <location>
        <position position="103"/>
    </location>
    <ligand>
        <name>Mn(2+)</name>
        <dbReference type="ChEBI" id="CHEBI:29035"/>
        <label>2</label>
    </ligand>
</feature>
<feature type="binding site" evidence="2">
    <location>
        <position position="164"/>
    </location>
    <ligand>
        <name>Mn(2+)</name>
        <dbReference type="ChEBI" id="CHEBI:29035"/>
        <label>2</label>
    </ligand>
</feature>
<evidence type="ECO:0000256" key="2">
    <source>
        <dbReference type="PIRSR" id="PIRSR005962-1"/>
    </source>
</evidence>
<evidence type="ECO:0000256" key="1">
    <source>
        <dbReference type="ARBA" id="ARBA00022801"/>
    </source>
</evidence>
<gene>
    <name evidence="4" type="ORF">DSCW_13840</name>
</gene>
<reference evidence="4 5" key="1">
    <citation type="submission" date="2019-11" db="EMBL/GenBank/DDBJ databases">
        <title>Comparative genomics of hydrocarbon-degrading Desulfosarcina strains.</title>
        <authorList>
            <person name="Watanabe M."/>
            <person name="Kojima H."/>
            <person name="Fukui M."/>
        </authorList>
    </citation>
    <scope>NUCLEOTIDE SEQUENCE [LARGE SCALE GENOMIC DNA]</scope>
    <source>
        <strain evidence="4 5">PP31</strain>
    </source>
</reference>
<comment type="cofactor">
    <cofactor evidence="2">
        <name>Mn(2+)</name>
        <dbReference type="ChEBI" id="CHEBI:29035"/>
    </cofactor>
    <text evidence="2">The Mn(2+) ion enhances activity.</text>
</comment>
<feature type="domain" description="Peptidase M20 dimerisation" evidence="3">
    <location>
        <begin position="186"/>
        <end position="262"/>
    </location>
</feature>
<protein>
    <submittedName>
        <fullName evidence="4">Peptidase M20</fullName>
    </submittedName>
</protein>
<evidence type="ECO:0000313" key="5">
    <source>
        <dbReference type="Proteomes" id="UP000427769"/>
    </source>
</evidence>
<dbReference type="GO" id="GO:0016787">
    <property type="term" value="F:hydrolase activity"/>
    <property type="evidence" value="ECO:0007669"/>
    <property type="project" value="UniProtKB-KW"/>
</dbReference>
<organism evidence="4 5">
    <name type="scientific">Desulfosarcina widdelii</name>
    <dbReference type="NCBI Taxonomy" id="947919"/>
    <lineage>
        <taxon>Bacteria</taxon>
        <taxon>Pseudomonadati</taxon>
        <taxon>Thermodesulfobacteriota</taxon>
        <taxon>Desulfobacteria</taxon>
        <taxon>Desulfobacterales</taxon>
        <taxon>Desulfosarcinaceae</taxon>
        <taxon>Desulfosarcina</taxon>
    </lineage>
</organism>
<accession>A0A5K7ZCI1</accession>
<dbReference type="InterPro" id="IPR011650">
    <property type="entry name" value="Peptidase_M20_dimer"/>
</dbReference>
<dbReference type="PANTHER" id="PTHR11014">
    <property type="entry name" value="PEPTIDASE M20 FAMILY MEMBER"/>
    <property type="match status" value="1"/>
</dbReference>
<dbReference type="Gene3D" id="3.30.70.360">
    <property type="match status" value="1"/>
</dbReference>
<name>A0A5K7ZCI1_9BACT</name>
<dbReference type="GO" id="GO:0046872">
    <property type="term" value="F:metal ion binding"/>
    <property type="evidence" value="ECO:0007669"/>
    <property type="project" value="UniProtKB-KW"/>
</dbReference>
<evidence type="ECO:0000313" key="4">
    <source>
        <dbReference type="EMBL" id="BBO73967.1"/>
    </source>
</evidence>
<keyword evidence="2" id="KW-0479">Metal-binding</keyword>
<feature type="binding site" evidence="2">
    <location>
        <position position="139"/>
    </location>
    <ligand>
        <name>Mn(2+)</name>
        <dbReference type="ChEBI" id="CHEBI:29035"/>
        <label>2</label>
    </ligand>
</feature>
<dbReference type="Pfam" id="PF01546">
    <property type="entry name" value="Peptidase_M20"/>
    <property type="match status" value="1"/>
</dbReference>